<organism evidence="10 11">
    <name type="scientific">Histidinibacterium lentulum</name>
    <dbReference type="NCBI Taxonomy" id="2480588"/>
    <lineage>
        <taxon>Bacteria</taxon>
        <taxon>Pseudomonadati</taxon>
        <taxon>Pseudomonadota</taxon>
        <taxon>Alphaproteobacteria</taxon>
        <taxon>Rhodobacterales</taxon>
        <taxon>Paracoccaceae</taxon>
        <taxon>Histidinibacterium</taxon>
    </lineage>
</organism>
<dbReference type="PANTHER" id="PTHR33362">
    <property type="entry name" value="SIALIC ACID TRAP TRANSPORTER PERMEASE PROTEIN SIAT-RELATED"/>
    <property type="match status" value="1"/>
</dbReference>
<feature type="transmembrane region" description="Helical" evidence="8">
    <location>
        <begin position="368"/>
        <end position="391"/>
    </location>
</feature>
<feature type="transmembrane region" description="Helical" evidence="8">
    <location>
        <begin position="12"/>
        <end position="40"/>
    </location>
</feature>
<dbReference type="EMBL" id="RDRB01000001">
    <property type="protein sequence ID" value="ROU04237.1"/>
    <property type="molecule type" value="Genomic_DNA"/>
</dbReference>
<keyword evidence="4 8" id="KW-0812">Transmembrane</keyword>
<keyword evidence="5 8" id="KW-1133">Transmembrane helix</keyword>
<feature type="transmembrane region" description="Helical" evidence="8">
    <location>
        <begin position="252"/>
        <end position="269"/>
    </location>
</feature>
<evidence type="ECO:0000256" key="3">
    <source>
        <dbReference type="ARBA" id="ARBA00022519"/>
    </source>
</evidence>
<name>A0A3N2RA03_9RHOB</name>
<keyword evidence="3 7" id="KW-0997">Cell inner membrane</keyword>
<evidence type="ECO:0000259" key="9">
    <source>
        <dbReference type="Pfam" id="PF06808"/>
    </source>
</evidence>
<dbReference type="PIRSF" id="PIRSF006066">
    <property type="entry name" value="HI0050"/>
    <property type="match status" value="1"/>
</dbReference>
<evidence type="ECO:0000256" key="4">
    <source>
        <dbReference type="ARBA" id="ARBA00022692"/>
    </source>
</evidence>
<dbReference type="PRINTS" id="PR00173">
    <property type="entry name" value="EDTRNSPORT"/>
</dbReference>
<feature type="domain" description="TRAP C4-dicarboxylate transport system permease DctM subunit" evidence="9">
    <location>
        <begin position="10"/>
        <end position="429"/>
    </location>
</feature>
<comment type="function">
    <text evidence="7">Part of the tripartite ATP-independent periplasmic (TRAP) transport system.</text>
</comment>
<dbReference type="RefSeq" id="WP_123640643.1">
    <property type="nucleotide sequence ID" value="NZ_ML119081.1"/>
</dbReference>
<comment type="subcellular location">
    <subcellularLocation>
        <location evidence="1 7">Cell inner membrane</location>
        <topology evidence="1 7">Multi-pass membrane protein</topology>
    </subcellularLocation>
</comment>
<dbReference type="InterPro" id="IPR010656">
    <property type="entry name" value="DctM"/>
</dbReference>
<reference evidence="10 11" key="1">
    <citation type="submission" date="2018-10" db="EMBL/GenBank/DDBJ databases">
        <title>Histidinibacterium lentulum gen. nov., sp. nov., a marine bacterium from the culture broth of Picochlorum sp. 122.</title>
        <authorList>
            <person name="Wang G."/>
        </authorList>
    </citation>
    <scope>NUCLEOTIDE SEQUENCE [LARGE SCALE GENOMIC DNA]</scope>
    <source>
        <strain evidence="10 11">B17</strain>
    </source>
</reference>
<feature type="transmembrane region" description="Helical" evidence="8">
    <location>
        <begin position="281"/>
        <end position="298"/>
    </location>
</feature>
<feature type="transmembrane region" description="Helical" evidence="8">
    <location>
        <begin position="141"/>
        <end position="168"/>
    </location>
</feature>
<sequence length="438" mass="45775">MGGDIVLYMLGLLIVLILLGVHIGVALAVCSFLGMLLMGFPFEAAISILSSTAYDAVRKDIFAVIPLFVLMGDVIWRSGAAADLYRICDRGLRRLPGRLAIATIAGNTVFAAVTGVSIAAAAAFSRIAYPQMKALGYNQTFALGAVAGSSCLGMLIPPSILLIVWAILTEMSVGALFMAGILPGLLLAALFTLYVIAAAVFRPALAPAYSAPLVEPTREEVRSELIGGLGILALILVVIGGIWSGFFTPTEAAGFGAVTALILGVVKGMGWRDFQFTLYQAARTTAPIMFLLITASMYSRLLALGGGVNYIQGLFLGAELSPATIILLMVLVWLVLGMLVDSVSIILLTVPIFAPIAVGLGVDPLAFAIFGILVIEAGLLTPPFGILVYTVKGSVPDPTATLGKIFLGSAPYFALILVAAFIVLAVPWLATQLPALLM</sequence>
<dbReference type="GO" id="GO:0022857">
    <property type="term" value="F:transmembrane transporter activity"/>
    <property type="evidence" value="ECO:0007669"/>
    <property type="project" value="UniProtKB-UniRule"/>
</dbReference>
<accession>A0A3N2RA03</accession>
<evidence type="ECO:0000256" key="8">
    <source>
        <dbReference type="SAM" id="Phobius"/>
    </source>
</evidence>
<evidence type="ECO:0000256" key="1">
    <source>
        <dbReference type="ARBA" id="ARBA00004429"/>
    </source>
</evidence>
<dbReference type="InterPro" id="IPR004681">
    <property type="entry name" value="TRAP_DctM"/>
</dbReference>
<keyword evidence="11" id="KW-1185">Reference proteome</keyword>
<dbReference type="AlphaFoldDB" id="A0A3N2RA03"/>
<feature type="transmembrane region" description="Helical" evidence="8">
    <location>
        <begin position="174"/>
        <end position="201"/>
    </location>
</feature>
<evidence type="ECO:0000256" key="6">
    <source>
        <dbReference type="ARBA" id="ARBA00023136"/>
    </source>
</evidence>
<evidence type="ECO:0000313" key="10">
    <source>
        <dbReference type="EMBL" id="ROU04237.1"/>
    </source>
</evidence>
<gene>
    <name evidence="10" type="ORF">EAT49_02275</name>
</gene>
<evidence type="ECO:0000256" key="5">
    <source>
        <dbReference type="ARBA" id="ARBA00022989"/>
    </source>
</evidence>
<dbReference type="GO" id="GO:0005886">
    <property type="term" value="C:plasma membrane"/>
    <property type="evidence" value="ECO:0007669"/>
    <property type="project" value="UniProtKB-SubCell"/>
</dbReference>
<feature type="transmembrane region" description="Helical" evidence="8">
    <location>
        <begin position="225"/>
        <end position="246"/>
    </location>
</feature>
<feature type="transmembrane region" description="Helical" evidence="8">
    <location>
        <begin position="343"/>
        <end position="362"/>
    </location>
</feature>
<evidence type="ECO:0000256" key="2">
    <source>
        <dbReference type="ARBA" id="ARBA00022475"/>
    </source>
</evidence>
<evidence type="ECO:0000313" key="11">
    <source>
        <dbReference type="Proteomes" id="UP000268016"/>
    </source>
</evidence>
<feature type="transmembrane region" description="Helical" evidence="8">
    <location>
        <begin position="310"/>
        <end position="336"/>
    </location>
</feature>
<dbReference type="Pfam" id="PF06808">
    <property type="entry name" value="DctM"/>
    <property type="match status" value="1"/>
</dbReference>
<dbReference type="PANTHER" id="PTHR33362:SF5">
    <property type="entry name" value="C4-DICARBOXYLATE TRAP TRANSPORTER LARGE PERMEASE PROTEIN DCTM"/>
    <property type="match status" value="1"/>
</dbReference>
<feature type="transmembrane region" description="Helical" evidence="8">
    <location>
        <begin position="99"/>
        <end position="129"/>
    </location>
</feature>
<evidence type="ECO:0000256" key="7">
    <source>
        <dbReference type="RuleBase" id="RU369079"/>
    </source>
</evidence>
<dbReference type="OrthoDB" id="9790209at2"/>
<keyword evidence="2" id="KW-1003">Cell membrane</keyword>
<protein>
    <submittedName>
        <fullName evidence="10">TRAP transporter large permease</fullName>
    </submittedName>
</protein>
<feature type="transmembrane region" description="Helical" evidence="8">
    <location>
        <begin position="412"/>
        <end position="430"/>
    </location>
</feature>
<feature type="transmembrane region" description="Helical" evidence="8">
    <location>
        <begin position="61"/>
        <end position="79"/>
    </location>
</feature>
<comment type="caution">
    <text evidence="10">The sequence shown here is derived from an EMBL/GenBank/DDBJ whole genome shotgun (WGS) entry which is preliminary data.</text>
</comment>
<keyword evidence="7" id="KW-0813">Transport</keyword>
<keyword evidence="6 8" id="KW-0472">Membrane</keyword>
<proteinExistence type="predicted"/>
<dbReference type="Proteomes" id="UP000268016">
    <property type="component" value="Unassembled WGS sequence"/>
</dbReference>